<evidence type="ECO:0000256" key="3">
    <source>
        <dbReference type="ARBA" id="ARBA00022525"/>
    </source>
</evidence>
<accession>A0A8X6KD74</accession>
<name>A0A8X6KD74_TRICU</name>
<dbReference type="InterPro" id="IPR013818">
    <property type="entry name" value="Lipase"/>
</dbReference>
<dbReference type="AlphaFoldDB" id="A0A8X6KD74"/>
<dbReference type="PANTHER" id="PTHR11610">
    <property type="entry name" value="LIPASE"/>
    <property type="match status" value="1"/>
</dbReference>
<feature type="non-terminal residue" evidence="7">
    <location>
        <position position="1"/>
    </location>
</feature>
<comment type="subcellular location">
    <subcellularLocation>
        <location evidence="1">Secreted</location>
    </subcellularLocation>
</comment>
<evidence type="ECO:0000256" key="4">
    <source>
        <dbReference type="RuleBase" id="RU004262"/>
    </source>
</evidence>
<gene>
    <name evidence="7" type="primary">Pnliprp2_2</name>
    <name evidence="7" type="ORF">TNCT_629191</name>
</gene>
<keyword evidence="3" id="KW-0964">Secreted</keyword>
<evidence type="ECO:0000256" key="2">
    <source>
        <dbReference type="ARBA" id="ARBA00010701"/>
    </source>
</evidence>
<dbReference type="InterPro" id="IPR029058">
    <property type="entry name" value="AB_hydrolase_fold"/>
</dbReference>
<evidence type="ECO:0000256" key="5">
    <source>
        <dbReference type="SAM" id="MobiDB-lite"/>
    </source>
</evidence>
<dbReference type="OrthoDB" id="6428338at2759"/>
<organism evidence="7 8">
    <name type="scientific">Trichonephila clavata</name>
    <name type="common">Joro spider</name>
    <name type="synonym">Nephila clavata</name>
    <dbReference type="NCBI Taxonomy" id="2740835"/>
    <lineage>
        <taxon>Eukaryota</taxon>
        <taxon>Metazoa</taxon>
        <taxon>Ecdysozoa</taxon>
        <taxon>Arthropoda</taxon>
        <taxon>Chelicerata</taxon>
        <taxon>Arachnida</taxon>
        <taxon>Araneae</taxon>
        <taxon>Araneomorphae</taxon>
        <taxon>Entelegynae</taxon>
        <taxon>Araneoidea</taxon>
        <taxon>Nephilidae</taxon>
        <taxon>Trichonephila</taxon>
    </lineage>
</organism>
<feature type="region of interest" description="Disordered" evidence="5">
    <location>
        <begin position="1"/>
        <end position="20"/>
    </location>
</feature>
<keyword evidence="8" id="KW-1185">Reference proteome</keyword>
<proteinExistence type="inferred from homology"/>
<dbReference type="GO" id="GO:0016042">
    <property type="term" value="P:lipid catabolic process"/>
    <property type="evidence" value="ECO:0007669"/>
    <property type="project" value="TreeGrafter"/>
</dbReference>
<dbReference type="Proteomes" id="UP000887116">
    <property type="component" value="Unassembled WGS sequence"/>
</dbReference>
<comment type="caution">
    <text evidence="7">The sequence shown here is derived from an EMBL/GenBank/DDBJ whole genome shotgun (WGS) entry which is preliminary data.</text>
</comment>
<dbReference type="Gene3D" id="3.40.50.1820">
    <property type="entry name" value="alpha/beta hydrolase"/>
    <property type="match status" value="1"/>
</dbReference>
<dbReference type="GO" id="GO:0016298">
    <property type="term" value="F:lipase activity"/>
    <property type="evidence" value="ECO:0007669"/>
    <property type="project" value="InterPro"/>
</dbReference>
<dbReference type="Pfam" id="PF00151">
    <property type="entry name" value="Lipase"/>
    <property type="match status" value="1"/>
</dbReference>
<dbReference type="GO" id="GO:0005615">
    <property type="term" value="C:extracellular space"/>
    <property type="evidence" value="ECO:0007669"/>
    <property type="project" value="TreeGrafter"/>
</dbReference>
<dbReference type="EMBL" id="BMAO01010875">
    <property type="protein sequence ID" value="GFQ70084.1"/>
    <property type="molecule type" value="Genomic_DNA"/>
</dbReference>
<evidence type="ECO:0000313" key="8">
    <source>
        <dbReference type="Proteomes" id="UP000887116"/>
    </source>
</evidence>
<evidence type="ECO:0000313" key="7">
    <source>
        <dbReference type="EMBL" id="GFQ70084.1"/>
    </source>
</evidence>
<evidence type="ECO:0000259" key="6">
    <source>
        <dbReference type="Pfam" id="PF00151"/>
    </source>
</evidence>
<dbReference type="InterPro" id="IPR000734">
    <property type="entry name" value="TAG_lipase"/>
</dbReference>
<dbReference type="SUPFAM" id="SSF53474">
    <property type="entry name" value="alpha/beta-Hydrolases"/>
    <property type="match status" value="1"/>
</dbReference>
<feature type="domain" description="Lipase" evidence="6">
    <location>
        <begin position="1"/>
        <end position="83"/>
    </location>
</feature>
<reference evidence="7" key="1">
    <citation type="submission" date="2020-07" db="EMBL/GenBank/DDBJ databases">
        <title>Multicomponent nature underlies the extraordinary mechanical properties of spider dragline silk.</title>
        <authorList>
            <person name="Kono N."/>
            <person name="Nakamura H."/>
            <person name="Mori M."/>
            <person name="Yoshida Y."/>
            <person name="Ohtoshi R."/>
            <person name="Malay A.D."/>
            <person name="Moran D.A.P."/>
            <person name="Tomita M."/>
            <person name="Numata K."/>
            <person name="Arakawa K."/>
        </authorList>
    </citation>
    <scope>NUCLEOTIDE SEQUENCE</scope>
</reference>
<evidence type="ECO:0000256" key="1">
    <source>
        <dbReference type="ARBA" id="ARBA00004613"/>
    </source>
</evidence>
<comment type="similarity">
    <text evidence="2 4">Belongs to the AB hydrolase superfamily. Lipase family.</text>
</comment>
<sequence length="93" mass="10405">LGISAPIGHMDFYPNGGRRQPDTTKWIQNGCDHGRANAFFQESILNSECRFLAVECPSYKYYEHGLCSPKNSTVTEMGFHAQKPYDAPLSGFT</sequence>
<protein>
    <submittedName>
        <fullName evidence="7">Pancreatic lipase-related protein 2</fullName>
    </submittedName>
</protein>